<sequence length="190" mass="21751">IVRFFTGLRTGELHGLQWKYVDFERRQILVRETLVRGNVEYTKTDGSQREITMSEPVYEALLAQRQRTGQQDYVFCTANGSPLDNDNFTNRVWYPLLRHLGLDARRPYQTRHTCATLWLAAGENPEWVARQLGHCDTTMLFKTYSRFIPNLTRTDGSAFNALVSSVIDHPNAPPLSTADGLARASMEMRP</sequence>
<dbReference type="InterPro" id="IPR002104">
    <property type="entry name" value="Integrase_catalytic"/>
</dbReference>
<name>T1BD71_9ZZZZ</name>
<feature type="non-terminal residue" evidence="3">
    <location>
        <position position="1"/>
    </location>
</feature>
<dbReference type="InterPro" id="IPR011010">
    <property type="entry name" value="DNA_brk_join_enz"/>
</dbReference>
<dbReference type="PROSITE" id="PS51898">
    <property type="entry name" value="TYR_RECOMBINASE"/>
    <property type="match status" value="1"/>
</dbReference>
<dbReference type="SUPFAM" id="SSF56349">
    <property type="entry name" value="DNA breaking-rejoining enzymes"/>
    <property type="match status" value="1"/>
</dbReference>
<evidence type="ECO:0000313" key="3">
    <source>
        <dbReference type="EMBL" id="EQD66453.1"/>
    </source>
</evidence>
<dbReference type="InterPro" id="IPR013762">
    <property type="entry name" value="Integrase-like_cat_sf"/>
</dbReference>
<evidence type="ECO:0000259" key="2">
    <source>
        <dbReference type="PROSITE" id="PS51898"/>
    </source>
</evidence>
<dbReference type="EMBL" id="AUZY01003905">
    <property type="protein sequence ID" value="EQD66453.1"/>
    <property type="molecule type" value="Genomic_DNA"/>
</dbReference>
<comment type="caution">
    <text evidence="3">The sequence shown here is derived from an EMBL/GenBank/DDBJ whole genome shotgun (WGS) entry which is preliminary data.</text>
</comment>
<proteinExistence type="predicted"/>
<evidence type="ECO:0000256" key="1">
    <source>
        <dbReference type="ARBA" id="ARBA00023172"/>
    </source>
</evidence>
<dbReference type="CDD" id="cd01189">
    <property type="entry name" value="INT_ICEBs1_C_like"/>
    <property type="match status" value="1"/>
</dbReference>
<reference evidence="3" key="1">
    <citation type="submission" date="2013-08" db="EMBL/GenBank/DDBJ databases">
        <authorList>
            <person name="Mendez C."/>
            <person name="Richter M."/>
            <person name="Ferrer M."/>
            <person name="Sanchez J."/>
        </authorList>
    </citation>
    <scope>NUCLEOTIDE SEQUENCE</scope>
</reference>
<keyword evidence="1" id="KW-0233">DNA recombination</keyword>
<feature type="domain" description="Tyr recombinase" evidence="2">
    <location>
        <begin position="1"/>
        <end position="157"/>
    </location>
</feature>
<dbReference type="Pfam" id="PF00589">
    <property type="entry name" value="Phage_integrase"/>
    <property type="match status" value="1"/>
</dbReference>
<gene>
    <name evidence="3" type="ORF">B1B_06132</name>
</gene>
<dbReference type="PANTHER" id="PTHR30349">
    <property type="entry name" value="PHAGE INTEGRASE-RELATED"/>
    <property type="match status" value="1"/>
</dbReference>
<dbReference type="AlphaFoldDB" id="T1BD71"/>
<accession>T1BD71</accession>
<dbReference type="Gene3D" id="1.10.443.10">
    <property type="entry name" value="Intergrase catalytic core"/>
    <property type="match status" value="1"/>
</dbReference>
<dbReference type="GO" id="GO:0003677">
    <property type="term" value="F:DNA binding"/>
    <property type="evidence" value="ECO:0007669"/>
    <property type="project" value="InterPro"/>
</dbReference>
<reference evidence="3" key="2">
    <citation type="journal article" date="2014" name="ISME J.">
        <title>Microbial stratification in low pH oxic and suboxic macroscopic growths along an acid mine drainage.</title>
        <authorList>
            <person name="Mendez-Garcia C."/>
            <person name="Mesa V."/>
            <person name="Sprenger R.R."/>
            <person name="Richter M."/>
            <person name="Diez M.S."/>
            <person name="Solano J."/>
            <person name="Bargiela R."/>
            <person name="Golyshina O.V."/>
            <person name="Manteca A."/>
            <person name="Ramos J.L."/>
            <person name="Gallego J.R."/>
            <person name="Llorente I."/>
            <person name="Martins Dos Santos V.A."/>
            <person name="Jensen O.N."/>
            <person name="Pelaez A.I."/>
            <person name="Sanchez J."/>
            <person name="Ferrer M."/>
        </authorList>
    </citation>
    <scope>NUCLEOTIDE SEQUENCE</scope>
</reference>
<dbReference type="InterPro" id="IPR050090">
    <property type="entry name" value="Tyrosine_recombinase_XerCD"/>
</dbReference>
<organism evidence="3">
    <name type="scientific">mine drainage metagenome</name>
    <dbReference type="NCBI Taxonomy" id="410659"/>
    <lineage>
        <taxon>unclassified sequences</taxon>
        <taxon>metagenomes</taxon>
        <taxon>ecological metagenomes</taxon>
    </lineage>
</organism>
<protein>
    <submittedName>
        <fullName evidence="3">Phage integrase family protein</fullName>
    </submittedName>
</protein>
<dbReference type="GO" id="GO:0006310">
    <property type="term" value="P:DNA recombination"/>
    <property type="evidence" value="ECO:0007669"/>
    <property type="project" value="UniProtKB-KW"/>
</dbReference>
<dbReference type="PANTHER" id="PTHR30349:SF36">
    <property type="entry name" value="PROPHAGE INTEGRASE INTR-RELATED"/>
    <property type="match status" value="1"/>
</dbReference>
<dbReference type="GO" id="GO:0015074">
    <property type="term" value="P:DNA integration"/>
    <property type="evidence" value="ECO:0007669"/>
    <property type="project" value="InterPro"/>
</dbReference>